<organism evidence="2 3">
    <name type="scientific">Brevibacillus brevis</name>
    <name type="common">Bacillus brevis</name>
    <dbReference type="NCBI Taxonomy" id="1393"/>
    <lineage>
        <taxon>Bacteria</taxon>
        <taxon>Bacillati</taxon>
        <taxon>Bacillota</taxon>
        <taxon>Bacilli</taxon>
        <taxon>Bacillales</taxon>
        <taxon>Paenibacillaceae</taxon>
        <taxon>Brevibacillus</taxon>
    </lineage>
</organism>
<dbReference type="Gene3D" id="3.20.20.140">
    <property type="entry name" value="Metal-dependent hydrolases"/>
    <property type="match status" value="1"/>
</dbReference>
<dbReference type="Proteomes" id="UP000036061">
    <property type="component" value="Chromosome"/>
</dbReference>
<dbReference type="InterPro" id="IPR011059">
    <property type="entry name" value="Metal-dep_hydrolase_composite"/>
</dbReference>
<dbReference type="PANTHER" id="PTHR43794">
    <property type="entry name" value="AMINOHYDROLASE SSNA-RELATED"/>
    <property type="match status" value="1"/>
</dbReference>
<dbReference type="InterPro" id="IPR006680">
    <property type="entry name" value="Amidohydro-rel"/>
</dbReference>
<dbReference type="Pfam" id="PF01979">
    <property type="entry name" value="Amidohydro_1"/>
    <property type="match status" value="1"/>
</dbReference>
<evidence type="ECO:0000259" key="1">
    <source>
        <dbReference type="Pfam" id="PF01979"/>
    </source>
</evidence>
<dbReference type="RefSeq" id="WP_048034582.1">
    <property type="nucleotide sequence ID" value="NZ_CP030117.1"/>
</dbReference>
<dbReference type="InterPro" id="IPR032466">
    <property type="entry name" value="Metal_Hydrolase"/>
</dbReference>
<evidence type="ECO:0000313" key="3">
    <source>
        <dbReference type="Proteomes" id="UP000036061"/>
    </source>
</evidence>
<sequence>MSTILIQGAYILSMDSQIKEIKNGDILIENNIIKQVGKNSELTEDMEVLDGSGYIVMPGFVDTHRHVYQHLFNQAFTNWSLTDYFTRFLGDIGQRLRPQDIYVGSYIGYLEAIHSGVTTVLHWANSTNSYGHGLEILRADSEIGIRTIVAIADSVVAHDEDANFKNMLRLRETNSNPLTQIALGALSNDVERLKRSIKEAHELNVFATVHVGGVPGEAGLIAHLHEEGLPLDFINFAHCNQLSEKDYELFVQENMSVSITPEIEMLMGHGYPPFYQILSKGGRPSIGVDTTSVVGADMITQLRVALAYTHSVHNERVNIKGEEPSLGVFNAKSVLEMGTIDGARALRMEEEIGSLTPGKKADLIMIDTGGHQTAPLYDPYNYVLMNVNAGNITHVMSDGRWMKKDGRVVHDPVDIDLLNDSTRFMREELERYQGVRV</sequence>
<dbReference type="InterPro" id="IPR050287">
    <property type="entry name" value="MTA/SAH_deaminase"/>
</dbReference>
<dbReference type="GO" id="GO:0016810">
    <property type="term" value="F:hydrolase activity, acting on carbon-nitrogen (but not peptide) bonds"/>
    <property type="evidence" value="ECO:0007669"/>
    <property type="project" value="InterPro"/>
</dbReference>
<dbReference type="SUPFAM" id="SSF51338">
    <property type="entry name" value="Composite domain of metallo-dependent hydrolases"/>
    <property type="match status" value="1"/>
</dbReference>
<accession>A0A2Z4MNU6</accession>
<reference evidence="2 3" key="1">
    <citation type="journal article" date="2015" name="Genome Announc.">
        <title>Draft Genome Sequence of Brevibacillus brevis DZQ7, a Plant Growth-Promoting Rhizobacterium with Broad-Spectrum Antimicrobial Activity.</title>
        <authorList>
            <person name="Hou Q."/>
            <person name="Wang C."/>
            <person name="Hou X."/>
            <person name="Xia Z."/>
            <person name="Ye J."/>
            <person name="Liu K."/>
            <person name="Liu H."/>
            <person name="Wang J."/>
            <person name="Guo H."/>
            <person name="Yu X."/>
            <person name="Yang Y."/>
            <person name="Du B."/>
            <person name="Ding Y."/>
        </authorList>
    </citation>
    <scope>NUCLEOTIDE SEQUENCE [LARGE SCALE GENOMIC DNA]</scope>
    <source>
        <strain evidence="2 3">DZQ7</strain>
    </source>
</reference>
<dbReference type="EMBL" id="CP030117">
    <property type="protein sequence ID" value="AWX58083.1"/>
    <property type="molecule type" value="Genomic_DNA"/>
</dbReference>
<protein>
    <recommendedName>
        <fullName evidence="1">Amidohydrolase-related domain-containing protein</fullName>
    </recommendedName>
</protein>
<feature type="domain" description="Amidohydrolase-related" evidence="1">
    <location>
        <begin position="55"/>
        <end position="402"/>
    </location>
</feature>
<dbReference type="AlphaFoldDB" id="A0A2Z4MNU6"/>
<dbReference type="Gene3D" id="2.30.40.10">
    <property type="entry name" value="Urease, subunit C, domain 1"/>
    <property type="match status" value="1"/>
</dbReference>
<proteinExistence type="predicted"/>
<dbReference type="SUPFAM" id="SSF51556">
    <property type="entry name" value="Metallo-dependent hydrolases"/>
    <property type="match status" value="1"/>
</dbReference>
<evidence type="ECO:0000313" key="2">
    <source>
        <dbReference type="EMBL" id="AWX58083.1"/>
    </source>
</evidence>
<gene>
    <name evidence="2" type="ORF">AB432_024940</name>
</gene>
<dbReference type="PANTHER" id="PTHR43794:SF5">
    <property type="entry name" value="CHLOROHYDROLASE FAMILY PROTEIN"/>
    <property type="match status" value="1"/>
</dbReference>
<name>A0A2Z4MNU6_BREBE</name>